<dbReference type="Gene3D" id="2.60.40.10">
    <property type="entry name" value="Immunoglobulins"/>
    <property type="match status" value="1"/>
</dbReference>
<dbReference type="NCBIfam" id="TIGR02532">
    <property type="entry name" value="IV_pilin_GFxxxE"/>
    <property type="match status" value="1"/>
</dbReference>
<name>A0A179D370_9BACT</name>
<accession>A0A179D370</accession>
<dbReference type="SUPFAM" id="SSF54523">
    <property type="entry name" value="Pili subunits"/>
    <property type="match status" value="1"/>
</dbReference>
<dbReference type="EMBL" id="LWLG01000010">
    <property type="protein sequence ID" value="OAQ20505.1"/>
    <property type="molecule type" value="Genomic_DNA"/>
</dbReference>
<comment type="caution">
    <text evidence="2">The sequence shown here is derived from an EMBL/GenBank/DDBJ whole genome shotgun (WGS) entry which is preliminary data.</text>
</comment>
<proteinExistence type="predicted"/>
<keyword evidence="1" id="KW-1133">Transmembrane helix</keyword>
<gene>
    <name evidence="2" type="ORF">TDIS_1414</name>
</gene>
<organism evidence="2 3">
    <name type="scientific">Thermosulfurimonas dismutans</name>
    <dbReference type="NCBI Taxonomy" id="999894"/>
    <lineage>
        <taxon>Bacteria</taxon>
        <taxon>Pseudomonadati</taxon>
        <taxon>Thermodesulfobacteriota</taxon>
        <taxon>Thermodesulfobacteria</taxon>
        <taxon>Thermodesulfobacteriales</taxon>
        <taxon>Thermodesulfobacteriaceae</taxon>
        <taxon>Thermosulfurimonas</taxon>
    </lineage>
</organism>
<reference evidence="2 3" key="1">
    <citation type="submission" date="2016-04" db="EMBL/GenBank/DDBJ databases">
        <title>Genome analysis of Thermosulfurimonas dismutans, the first thermophilic sulfur-disproportionating bacterium of the phylum Thermodesulfobacteria.</title>
        <authorList>
            <person name="Mardanov A.V."/>
            <person name="Beletsky A.V."/>
            <person name="Kadnikov V.V."/>
            <person name="Slobodkin A.I."/>
            <person name="Ravin N.V."/>
        </authorList>
    </citation>
    <scope>NUCLEOTIDE SEQUENCE [LARGE SCALE GENOMIC DNA]</scope>
    <source>
        <strain evidence="2 3">S95</strain>
    </source>
</reference>
<dbReference type="Gene3D" id="3.30.700.10">
    <property type="entry name" value="Glycoprotein, Type 4 Pilin"/>
    <property type="match status" value="1"/>
</dbReference>
<dbReference type="InterPro" id="IPR012902">
    <property type="entry name" value="N_methyl_site"/>
</dbReference>
<protein>
    <recommendedName>
        <fullName evidence="4">Prepilin-type N-terminal cleavage/methylation domain-containing protein</fullName>
    </recommendedName>
</protein>
<dbReference type="InterPro" id="IPR045584">
    <property type="entry name" value="Pilin-like"/>
</dbReference>
<evidence type="ECO:0008006" key="4">
    <source>
        <dbReference type="Google" id="ProtNLM"/>
    </source>
</evidence>
<feature type="transmembrane region" description="Helical" evidence="1">
    <location>
        <begin position="32"/>
        <end position="57"/>
    </location>
</feature>
<dbReference type="InterPro" id="IPR013783">
    <property type="entry name" value="Ig-like_fold"/>
</dbReference>
<dbReference type="AlphaFoldDB" id="A0A179D370"/>
<keyword evidence="1" id="KW-0472">Membrane</keyword>
<evidence type="ECO:0000256" key="1">
    <source>
        <dbReference type="SAM" id="Phobius"/>
    </source>
</evidence>
<dbReference type="Pfam" id="PF07963">
    <property type="entry name" value="N_methyl"/>
    <property type="match status" value="1"/>
</dbReference>
<dbReference type="STRING" id="999894.TDIS_1414"/>
<sequence>MIFGSNFVFLLFRRNFSRTYDKMKDRRRGFTLIELAIVLVVLGVLAGIGAGIVGLLIKRVHYNQNRERLEANVEALLGYALTNNGRLPDSANCSQYLRNAKDVWGKDFVCITALELTKSSACARKTTSLQVIDDNDNATHENIAFVIISGGPNYNVQTSGSSTTHIYIPGYPNVDDYTTDMDRPEPYDDMVRYVSLAELKAKLKCPYSEEYLRILNNELPYGFEGSSYNATVYAAGGVPYTSGGKYRWCVEDPSNLQGAGIDFICGTGSATISANCSSEPTWNQCDQIEISGNASATGTFSLTFFVKDADNNTTQKTLALTINSSGSPGGGGGGGTCAYGTPIIVNNVGGTRYVEVGSKFGFLCVSSGSCIEFTSISIGFNQCATVYRKSNCRGRETKFSYDDAYSADISRDCVVSYNNGVLSD</sequence>
<dbReference type="Proteomes" id="UP000078390">
    <property type="component" value="Unassembled WGS sequence"/>
</dbReference>
<keyword evidence="1" id="KW-0812">Transmembrane</keyword>
<evidence type="ECO:0000313" key="3">
    <source>
        <dbReference type="Proteomes" id="UP000078390"/>
    </source>
</evidence>
<evidence type="ECO:0000313" key="2">
    <source>
        <dbReference type="EMBL" id="OAQ20505.1"/>
    </source>
</evidence>
<keyword evidence="3" id="KW-1185">Reference proteome</keyword>